<dbReference type="SUPFAM" id="SSF50998">
    <property type="entry name" value="Quinoprotein alcohol dehydrogenase-like"/>
    <property type="match status" value="1"/>
</dbReference>
<dbReference type="SUPFAM" id="SSF56112">
    <property type="entry name" value="Protein kinase-like (PK-like)"/>
    <property type="match status" value="1"/>
</dbReference>
<feature type="compositionally biased region" description="Basic and acidic residues" evidence="26">
    <location>
        <begin position="434"/>
        <end position="444"/>
    </location>
</feature>
<dbReference type="GO" id="GO:0036498">
    <property type="term" value="P:IRE1-mediated unfolded protein response"/>
    <property type="evidence" value="ECO:0007669"/>
    <property type="project" value="TreeGrafter"/>
</dbReference>
<organism evidence="30 31">
    <name type="scientific">Olea europaea subsp. europaea</name>
    <dbReference type="NCBI Taxonomy" id="158383"/>
    <lineage>
        <taxon>Eukaryota</taxon>
        <taxon>Viridiplantae</taxon>
        <taxon>Streptophyta</taxon>
        <taxon>Embryophyta</taxon>
        <taxon>Tracheophyta</taxon>
        <taxon>Spermatophyta</taxon>
        <taxon>Magnoliopsida</taxon>
        <taxon>eudicotyledons</taxon>
        <taxon>Gunneridae</taxon>
        <taxon>Pentapetalae</taxon>
        <taxon>asterids</taxon>
        <taxon>lamiids</taxon>
        <taxon>Lamiales</taxon>
        <taxon>Oleaceae</taxon>
        <taxon>Oleeae</taxon>
        <taxon>Olea</taxon>
    </lineage>
</organism>
<comment type="subunit">
    <text evidence="25">Homodimer; disulfide-linked. Dimer formation is driven by hydrophobic interactions within the N-terminal luminal domains and stabilized by disulfide bridges.</text>
</comment>
<keyword evidence="31" id="KW-1185">Reference proteome</keyword>
<dbReference type="InterPro" id="IPR045133">
    <property type="entry name" value="IRE1/2-like"/>
</dbReference>
<dbReference type="GO" id="GO:0008380">
    <property type="term" value="P:RNA splicing"/>
    <property type="evidence" value="ECO:0007669"/>
    <property type="project" value="UniProtKB-KW"/>
</dbReference>
<evidence type="ECO:0000256" key="10">
    <source>
        <dbReference type="ARBA" id="ARBA00022801"/>
    </source>
</evidence>
<evidence type="ECO:0000256" key="5">
    <source>
        <dbReference type="ARBA" id="ARBA00022679"/>
    </source>
</evidence>
<dbReference type="PANTHER" id="PTHR13954:SF6">
    <property type="entry name" value="NON-SPECIFIC SERINE_THREONINE PROTEIN KINASE"/>
    <property type="match status" value="1"/>
</dbReference>
<dbReference type="FunFam" id="1.20.1440.180:FF:000002">
    <property type="entry name" value="Serine/threonine-protein kinase/endoribonuclease IRE1"/>
    <property type="match status" value="1"/>
</dbReference>
<dbReference type="GO" id="GO:0005524">
    <property type="term" value="F:ATP binding"/>
    <property type="evidence" value="ECO:0007669"/>
    <property type="project" value="UniProtKB-KW"/>
</dbReference>
<evidence type="ECO:0000256" key="1">
    <source>
        <dbReference type="ARBA" id="ARBA00004115"/>
    </source>
</evidence>
<evidence type="ECO:0000256" key="3">
    <source>
        <dbReference type="ARBA" id="ARBA00022527"/>
    </source>
</evidence>
<dbReference type="SMART" id="SM00220">
    <property type="entry name" value="S_TKc"/>
    <property type="match status" value="1"/>
</dbReference>
<evidence type="ECO:0000256" key="18">
    <source>
        <dbReference type="ARBA" id="ARBA00023163"/>
    </source>
</evidence>
<dbReference type="PROSITE" id="PS51392">
    <property type="entry name" value="KEN"/>
    <property type="match status" value="1"/>
</dbReference>
<protein>
    <recommendedName>
        <fullName evidence="2">non-specific serine/threonine protein kinase</fullName>
        <ecNumber evidence="2">2.7.11.1</ecNumber>
    </recommendedName>
</protein>
<evidence type="ECO:0000256" key="17">
    <source>
        <dbReference type="ARBA" id="ARBA00023157"/>
    </source>
</evidence>
<dbReference type="InterPro" id="IPR011047">
    <property type="entry name" value="Quinoprotein_ADH-like_sf"/>
</dbReference>
<keyword evidence="4" id="KW-0507">mRNA processing</keyword>
<keyword evidence="17" id="KW-1015">Disulfide bond</keyword>
<dbReference type="PROSITE" id="PS00108">
    <property type="entry name" value="PROTEIN_KINASE_ST"/>
    <property type="match status" value="1"/>
</dbReference>
<dbReference type="CDD" id="cd10422">
    <property type="entry name" value="RNase_Ire1"/>
    <property type="match status" value="1"/>
</dbReference>
<dbReference type="OrthoDB" id="63989at2759"/>
<feature type="signal peptide" evidence="27">
    <location>
        <begin position="1"/>
        <end position="24"/>
    </location>
</feature>
<keyword evidence="8" id="KW-0547">Nucleotide-binding</keyword>
<dbReference type="GO" id="GO:0042742">
    <property type="term" value="P:defense response to bacterium"/>
    <property type="evidence" value="ECO:0007669"/>
    <property type="project" value="UniProtKB-ARBA"/>
</dbReference>
<dbReference type="FunFam" id="3.30.200.20:FF:000077">
    <property type="entry name" value="Putative Serine/threonine-protein kinase/endoribonuclease IRE1"/>
    <property type="match status" value="1"/>
</dbReference>
<evidence type="ECO:0000256" key="7">
    <source>
        <dbReference type="ARBA" id="ARBA00022729"/>
    </source>
</evidence>
<evidence type="ECO:0000256" key="24">
    <source>
        <dbReference type="ARBA" id="ARBA00048679"/>
    </source>
</evidence>
<dbReference type="InterPro" id="IPR000719">
    <property type="entry name" value="Prot_kinase_dom"/>
</dbReference>
<keyword evidence="18" id="KW-0804">Transcription</keyword>
<evidence type="ECO:0000256" key="21">
    <source>
        <dbReference type="ARBA" id="ARBA00023230"/>
    </source>
</evidence>
<evidence type="ECO:0000256" key="20">
    <source>
        <dbReference type="ARBA" id="ARBA00023187"/>
    </source>
</evidence>
<keyword evidence="11" id="KW-0256">Endoplasmic reticulum</keyword>
<dbReference type="InterPro" id="IPR008271">
    <property type="entry name" value="Ser/Thr_kinase_AS"/>
</dbReference>
<dbReference type="EMBL" id="CACTIH010001907">
    <property type="protein sequence ID" value="CAA2968423.1"/>
    <property type="molecule type" value="Genomic_DNA"/>
</dbReference>
<evidence type="ECO:0000256" key="26">
    <source>
        <dbReference type="SAM" id="MobiDB-lite"/>
    </source>
</evidence>
<keyword evidence="21" id="KW-0834">Unfolded protein response</keyword>
<dbReference type="GO" id="GO:0004674">
    <property type="term" value="F:protein serine/threonine kinase activity"/>
    <property type="evidence" value="ECO:0007669"/>
    <property type="project" value="UniProtKB-KW"/>
</dbReference>
<dbReference type="SMART" id="SM00580">
    <property type="entry name" value="PUG"/>
    <property type="match status" value="1"/>
</dbReference>
<evidence type="ECO:0000256" key="12">
    <source>
        <dbReference type="ARBA" id="ARBA00022840"/>
    </source>
</evidence>
<evidence type="ECO:0000256" key="6">
    <source>
        <dbReference type="ARBA" id="ARBA00022692"/>
    </source>
</evidence>
<evidence type="ECO:0000256" key="23">
    <source>
        <dbReference type="ARBA" id="ARBA00047899"/>
    </source>
</evidence>
<dbReference type="PROSITE" id="PS50011">
    <property type="entry name" value="PROTEIN_KINASE_DOM"/>
    <property type="match status" value="1"/>
</dbReference>
<dbReference type="GO" id="GO:0006397">
    <property type="term" value="P:mRNA processing"/>
    <property type="evidence" value="ECO:0007669"/>
    <property type="project" value="UniProtKB-KW"/>
</dbReference>
<accession>A0A8S0QSD5</accession>
<keyword evidence="7 27" id="KW-0732">Signal</keyword>
<name>A0A8S0QSD5_OLEEU</name>
<evidence type="ECO:0000256" key="25">
    <source>
        <dbReference type="ARBA" id="ARBA00065357"/>
    </source>
</evidence>
<evidence type="ECO:0000256" key="9">
    <source>
        <dbReference type="ARBA" id="ARBA00022777"/>
    </source>
</evidence>
<dbReference type="Gene3D" id="2.130.10.10">
    <property type="entry name" value="YVTN repeat-like/Quinoprotein amine dehydrogenase"/>
    <property type="match status" value="1"/>
</dbReference>
<dbReference type="InterPro" id="IPR010513">
    <property type="entry name" value="KEN_dom"/>
</dbReference>
<dbReference type="InterPro" id="IPR038357">
    <property type="entry name" value="KEN_sf"/>
</dbReference>
<comment type="catalytic activity">
    <reaction evidence="24">
        <text>L-seryl-[protein] + ATP = O-phospho-L-seryl-[protein] + ADP + H(+)</text>
        <dbReference type="Rhea" id="RHEA:17989"/>
        <dbReference type="Rhea" id="RHEA-COMP:9863"/>
        <dbReference type="Rhea" id="RHEA-COMP:11604"/>
        <dbReference type="ChEBI" id="CHEBI:15378"/>
        <dbReference type="ChEBI" id="CHEBI:29999"/>
        <dbReference type="ChEBI" id="CHEBI:30616"/>
        <dbReference type="ChEBI" id="CHEBI:83421"/>
        <dbReference type="ChEBI" id="CHEBI:456216"/>
        <dbReference type="EC" id="2.7.11.1"/>
    </reaction>
</comment>
<keyword evidence="14" id="KW-1133">Transmembrane helix</keyword>
<evidence type="ECO:0000256" key="15">
    <source>
        <dbReference type="ARBA" id="ARBA00023015"/>
    </source>
</evidence>
<dbReference type="InterPro" id="IPR015943">
    <property type="entry name" value="WD40/YVTN_repeat-like_dom_sf"/>
</dbReference>
<dbReference type="GO" id="GO:1990604">
    <property type="term" value="C:IRE1-TRAF2-ASK1 complex"/>
    <property type="evidence" value="ECO:0007669"/>
    <property type="project" value="TreeGrafter"/>
</dbReference>
<feature type="region of interest" description="Disordered" evidence="26">
    <location>
        <begin position="422"/>
        <end position="444"/>
    </location>
</feature>
<comment type="subcellular location">
    <subcellularLocation>
        <location evidence="1">Endoplasmic reticulum membrane</location>
        <topology evidence="1">Single-pass type I membrane protein</topology>
    </subcellularLocation>
</comment>
<keyword evidence="5" id="KW-0808">Transferase</keyword>
<keyword evidence="9 30" id="KW-0418">Kinase</keyword>
<keyword evidence="12" id="KW-0067">ATP-binding</keyword>
<dbReference type="AlphaFoldDB" id="A0A8S0QSD5"/>
<evidence type="ECO:0000256" key="16">
    <source>
        <dbReference type="ARBA" id="ARBA00023136"/>
    </source>
</evidence>
<evidence type="ECO:0000256" key="13">
    <source>
        <dbReference type="ARBA" id="ARBA00022859"/>
    </source>
</evidence>
<dbReference type="EC" id="2.7.11.1" evidence="2"/>
<proteinExistence type="predicted"/>
<dbReference type="GO" id="GO:0004521">
    <property type="term" value="F:RNA endonuclease activity"/>
    <property type="evidence" value="ECO:0007669"/>
    <property type="project" value="InterPro"/>
</dbReference>
<dbReference type="Gene3D" id="1.10.510.10">
    <property type="entry name" value="Transferase(Phosphotransferase) domain 1"/>
    <property type="match status" value="1"/>
</dbReference>
<gene>
    <name evidence="30" type="ORF">OLEA9_A104239</name>
</gene>
<keyword evidence="22" id="KW-0511">Multifunctional enzyme</keyword>
<dbReference type="GO" id="GO:0051082">
    <property type="term" value="F:unfolded protein binding"/>
    <property type="evidence" value="ECO:0007669"/>
    <property type="project" value="TreeGrafter"/>
</dbReference>
<keyword evidence="13" id="KW-0391">Immunity</keyword>
<sequence length="902" mass="101898">MRRRSAFLILCVLCLLLVYSGSTGDSFKPHNSVTGKKINGVFQAPARRSLLSDTNTIQGTEIDTALVAGLDGTIYLLELGSTKPLWSFSSGQTIYSSYQASVNDTENVSGIGGGYFIDCGDDWELYAHNSLGGKLKLMKTLEEYVSSTPQIAEDGGIVLGSKRTTAFLVDKKTGRVLYTYGTSDSPTAMQGSGNGFLYNTTVDEQVQSGSDLKTDERRLYITRTDYTLTSFIPNSNKVLWNMTVAEIGAAFLCPEIEESLEQTTLDSDSSEPSLPFTMPLNCRSRARVYRFRTHNIFEQFSRPNWLPEPSGQDLMLPAPQSDALPSQPNIDKVLELIPSSRNSDKILDVHYSQDPEAVPPSQMLDDNEKLPSNDGSTLFPGNFSSFQLILFSISLLAFIVYHYNLITGEKVKLIAAINVPSKRKKPRRSGKGKMNSEKIDKEENVYNTSNDNDIDFLNLNEPNSYTDGRTIGKLFVSSKEIAKGSNGTIVLEGIYEGRPVAVKRLVRAHHDIASKEIQNLVVSDQHPNIVRWYGVEQDQDFVYLALERSACSLNDLIHMYSKSSIDAFISKNMDTEFSMEYRVHLESIKGSMQEVELWKADGYPSPVLLKLMRDVICGLVHLHELGIVHRDLKPQNVLIFKDRSFCAKLSDMGISKRLIEDTSSLGHHATGCGSSGWQAPEQLLRQRQTRAVDVFSLGCVLFFCFTGGRHPFGSPLERDINITKNKVDLFLVEHIPEAIDLLLQLLNPNAEMRPKASELLYHPLFWSAEMRLSFLRDTSDRVELEDRETDPLLLKALESTAPLALGAKWDEKMESSFLDNIGRYRRYKYDSVRDLLRAMRNKLNHYRELPTEMQKLIGSVPEGFDRYFMTRFPKLLIEVYKVMYTHCREDEWFHKYFKGTTF</sequence>
<evidence type="ECO:0000256" key="14">
    <source>
        <dbReference type="ARBA" id="ARBA00022989"/>
    </source>
</evidence>
<dbReference type="PANTHER" id="PTHR13954">
    <property type="entry name" value="IRE1-RELATED"/>
    <property type="match status" value="1"/>
</dbReference>
<evidence type="ECO:0000256" key="27">
    <source>
        <dbReference type="SAM" id="SignalP"/>
    </source>
</evidence>
<evidence type="ECO:0000256" key="22">
    <source>
        <dbReference type="ARBA" id="ARBA00023268"/>
    </source>
</evidence>
<dbReference type="Gene3D" id="3.30.200.20">
    <property type="entry name" value="Phosphorylase Kinase, domain 1"/>
    <property type="match status" value="1"/>
</dbReference>
<feature type="chain" id="PRO_5035878381" description="non-specific serine/threonine protein kinase" evidence="27">
    <location>
        <begin position="25"/>
        <end position="902"/>
    </location>
</feature>
<dbReference type="GO" id="GO:0002376">
    <property type="term" value="P:immune system process"/>
    <property type="evidence" value="ECO:0007669"/>
    <property type="project" value="UniProtKB-KW"/>
</dbReference>
<comment type="caution">
    <text evidence="30">The sequence shown here is derived from an EMBL/GenBank/DDBJ whole genome shotgun (WGS) entry which is preliminary data.</text>
</comment>
<evidence type="ECO:0000259" key="28">
    <source>
        <dbReference type="PROSITE" id="PS50011"/>
    </source>
</evidence>
<dbReference type="GO" id="GO:0009751">
    <property type="term" value="P:response to salicylic acid"/>
    <property type="evidence" value="ECO:0007669"/>
    <property type="project" value="UniProtKB-ARBA"/>
</dbReference>
<evidence type="ECO:0000313" key="31">
    <source>
        <dbReference type="Proteomes" id="UP000594638"/>
    </source>
</evidence>
<keyword evidence="15" id="KW-0805">Transcription regulation</keyword>
<reference evidence="30 31" key="1">
    <citation type="submission" date="2019-12" db="EMBL/GenBank/DDBJ databases">
        <authorList>
            <person name="Alioto T."/>
            <person name="Alioto T."/>
            <person name="Gomez Garrido J."/>
        </authorList>
    </citation>
    <scope>NUCLEOTIDE SEQUENCE [LARGE SCALE GENOMIC DNA]</scope>
</reference>
<evidence type="ECO:0000256" key="19">
    <source>
        <dbReference type="ARBA" id="ARBA00023180"/>
    </source>
</evidence>
<evidence type="ECO:0000256" key="4">
    <source>
        <dbReference type="ARBA" id="ARBA00022664"/>
    </source>
</evidence>
<keyword evidence="10" id="KW-0378">Hydrolase</keyword>
<dbReference type="InterPro" id="IPR011009">
    <property type="entry name" value="Kinase-like_dom_sf"/>
</dbReference>
<evidence type="ECO:0000256" key="2">
    <source>
        <dbReference type="ARBA" id="ARBA00012513"/>
    </source>
</evidence>
<keyword evidence="3" id="KW-0723">Serine/threonine-protein kinase</keyword>
<feature type="compositionally biased region" description="Basic residues" evidence="26">
    <location>
        <begin position="422"/>
        <end position="431"/>
    </location>
</feature>
<dbReference type="Gramene" id="OE9A104239T2">
    <property type="protein sequence ID" value="OE9A104239C2"/>
    <property type="gene ID" value="OE9A104239"/>
</dbReference>
<feature type="domain" description="Protein kinase" evidence="28">
    <location>
        <begin position="475"/>
        <end position="765"/>
    </location>
</feature>
<dbReference type="Pfam" id="PF06479">
    <property type="entry name" value="Ribonuc_2-5A"/>
    <property type="match status" value="1"/>
</dbReference>
<evidence type="ECO:0000256" key="8">
    <source>
        <dbReference type="ARBA" id="ARBA00022741"/>
    </source>
</evidence>
<dbReference type="Pfam" id="PF00069">
    <property type="entry name" value="Pkinase"/>
    <property type="match status" value="1"/>
</dbReference>
<feature type="domain" description="KEN" evidence="29">
    <location>
        <begin position="768"/>
        <end position="899"/>
    </location>
</feature>
<evidence type="ECO:0000313" key="30">
    <source>
        <dbReference type="EMBL" id="CAA2968423.1"/>
    </source>
</evidence>
<dbReference type="Gene3D" id="1.20.1440.180">
    <property type="entry name" value="KEN domain"/>
    <property type="match status" value="1"/>
</dbReference>
<dbReference type="FunFam" id="1.10.510.10:FF:000463">
    <property type="entry name" value="Serine/threonine-protein kinase/endoribonuclease IRE1a"/>
    <property type="match status" value="1"/>
</dbReference>
<dbReference type="GO" id="GO:0016787">
    <property type="term" value="F:hydrolase activity"/>
    <property type="evidence" value="ECO:0007669"/>
    <property type="project" value="UniProtKB-KW"/>
</dbReference>
<evidence type="ECO:0000259" key="29">
    <source>
        <dbReference type="PROSITE" id="PS51392"/>
    </source>
</evidence>
<keyword evidence="6" id="KW-0812">Transmembrane</keyword>
<keyword evidence="16" id="KW-0472">Membrane</keyword>
<dbReference type="Proteomes" id="UP000594638">
    <property type="component" value="Unassembled WGS sequence"/>
</dbReference>
<keyword evidence="20" id="KW-0508">mRNA splicing</keyword>
<evidence type="ECO:0000256" key="11">
    <source>
        <dbReference type="ARBA" id="ARBA00022824"/>
    </source>
</evidence>
<keyword evidence="19" id="KW-0325">Glycoprotein</keyword>
<comment type="catalytic activity">
    <reaction evidence="23">
        <text>L-threonyl-[protein] + ATP = O-phospho-L-threonyl-[protein] + ADP + H(+)</text>
        <dbReference type="Rhea" id="RHEA:46608"/>
        <dbReference type="Rhea" id="RHEA-COMP:11060"/>
        <dbReference type="Rhea" id="RHEA-COMP:11605"/>
        <dbReference type="ChEBI" id="CHEBI:15378"/>
        <dbReference type="ChEBI" id="CHEBI:30013"/>
        <dbReference type="ChEBI" id="CHEBI:30616"/>
        <dbReference type="ChEBI" id="CHEBI:61977"/>
        <dbReference type="ChEBI" id="CHEBI:456216"/>
        <dbReference type="EC" id="2.7.11.1"/>
    </reaction>
</comment>